<keyword evidence="9" id="KW-0472">Membrane</keyword>
<evidence type="ECO:0000256" key="9">
    <source>
        <dbReference type="ARBA" id="ARBA00023136"/>
    </source>
</evidence>
<dbReference type="PROSITE" id="PS50893">
    <property type="entry name" value="ABC_TRANSPORTER_2"/>
    <property type="match status" value="1"/>
</dbReference>
<keyword evidence="7 11" id="KW-0067">ATP-binding</keyword>
<comment type="caution">
    <text evidence="11">The sequence shown here is derived from an EMBL/GenBank/DDBJ whole genome shotgun (WGS) entry which is preliminary data.</text>
</comment>
<evidence type="ECO:0000313" key="12">
    <source>
        <dbReference type="Proteomes" id="UP000029003"/>
    </source>
</evidence>
<dbReference type="RefSeq" id="WP_029575977.1">
    <property type="nucleotide sequence ID" value="NZ_JGZT01000005.1"/>
</dbReference>
<evidence type="ECO:0000256" key="8">
    <source>
        <dbReference type="ARBA" id="ARBA00022967"/>
    </source>
</evidence>
<sequence>MNNLDASELNMGGMTANAAGVGGTGAGGAADAGHAGVGNAGVGHADVSLATNTAGSARPTILDVRDLNVTIGGHAVLKRVSLHVDAGERVGMIGASGSGKSMLVKAVTGLLPRTARVDGSLNIGGKRVDTMDDAELADLRGRYVGLVFQNPGAALNPVLTVEQQVCLPLRLHYDLDADERHDRAMTMLERVGLPGRLAGAYPHELSGGQQQRVGIATALITSPRLIIADEPTTALDAIVQRSIIDLLVSLVESAGASMLFITHDFAVLSRATTRCVVIDGGRVVETGGTEELLRNPGEPATCALVRAAKLLTLDTGVGAGVDMDGTARMDTNRERQHG</sequence>
<evidence type="ECO:0000256" key="1">
    <source>
        <dbReference type="ARBA" id="ARBA00004202"/>
    </source>
</evidence>
<keyword evidence="6" id="KW-0547">Nucleotide-binding</keyword>
<dbReference type="OrthoDB" id="8481147at2"/>
<dbReference type="EMBL" id="JGZT01000005">
    <property type="protein sequence ID" value="KFJ03471.1"/>
    <property type="molecule type" value="Genomic_DNA"/>
</dbReference>
<dbReference type="EC" id="3.6.3.24" evidence="11"/>
<evidence type="ECO:0000313" key="11">
    <source>
        <dbReference type="EMBL" id="KFJ03471.1"/>
    </source>
</evidence>
<proteinExistence type="inferred from homology"/>
<dbReference type="PANTHER" id="PTHR43297">
    <property type="entry name" value="OLIGOPEPTIDE TRANSPORT ATP-BINDING PROTEIN APPD"/>
    <property type="match status" value="1"/>
</dbReference>
<evidence type="ECO:0000256" key="4">
    <source>
        <dbReference type="ARBA" id="ARBA00022475"/>
    </source>
</evidence>
<dbReference type="PANTHER" id="PTHR43297:SF14">
    <property type="entry name" value="ATPASE AAA-TYPE CORE DOMAIN-CONTAINING PROTEIN"/>
    <property type="match status" value="1"/>
</dbReference>
<comment type="subcellular location">
    <subcellularLocation>
        <location evidence="1">Cell membrane</location>
        <topology evidence="1">Peripheral membrane protein</topology>
    </subcellularLocation>
</comment>
<dbReference type="Pfam" id="PF00005">
    <property type="entry name" value="ABC_tran"/>
    <property type="match status" value="1"/>
</dbReference>
<dbReference type="CDD" id="cd03257">
    <property type="entry name" value="ABC_NikE_OppD_transporters"/>
    <property type="match status" value="1"/>
</dbReference>
<dbReference type="Gene3D" id="3.40.50.300">
    <property type="entry name" value="P-loop containing nucleotide triphosphate hydrolases"/>
    <property type="match status" value="1"/>
</dbReference>
<dbReference type="Proteomes" id="UP000029003">
    <property type="component" value="Unassembled WGS sequence"/>
</dbReference>
<dbReference type="GO" id="GO:0005886">
    <property type="term" value="C:plasma membrane"/>
    <property type="evidence" value="ECO:0007669"/>
    <property type="project" value="UniProtKB-SubCell"/>
</dbReference>
<keyword evidence="3" id="KW-0813">Transport</keyword>
<evidence type="ECO:0000256" key="2">
    <source>
        <dbReference type="ARBA" id="ARBA00005417"/>
    </source>
</evidence>
<keyword evidence="4" id="KW-1003">Cell membrane</keyword>
<evidence type="ECO:0000256" key="5">
    <source>
        <dbReference type="ARBA" id="ARBA00022519"/>
    </source>
</evidence>
<dbReference type="InterPro" id="IPR003439">
    <property type="entry name" value="ABC_transporter-like_ATP-bd"/>
</dbReference>
<dbReference type="InterPro" id="IPR027417">
    <property type="entry name" value="P-loop_NTPase"/>
</dbReference>
<dbReference type="SUPFAM" id="SSF52540">
    <property type="entry name" value="P-loop containing nucleoside triphosphate hydrolases"/>
    <property type="match status" value="1"/>
</dbReference>
<accession>A0A087E6S0</accession>
<protein>
    <submittedName>
        <fullName evidence="11">ABC transporter ATP-binding protein</fullName>
        <ecNumber evidence="11">3.6.3.24</ecNumber>
    </submittedName>
</protein>
<name>A0A087E6S0_9BIFI</name>
<reference evidence="11 12" key="1">
    <citation type="submission" date="2014-03" db="EMBL/GenBank/DDBJ databases">
        <title>Genomics of Bifidobacteria.</title>
        <authorList>
            <person name="Ventura M."/>
            <person name="Milani C."/>
            <person name="Lugli G.A."/>
        </authorList>
    </citation>
    <scope>NUCLEOTIDE SEQUENCE [LARGE SCALE GENOMIC DNA]</scope>
    <source>
        <strain evidence="11 12">LMG 21395</strain>
    </source>
</reference>
<evidence type="ECO:0000259" key="10">
    <source>
        <dbReference type="PROSITE" id="PS50893"/>
    </source>
</evidence>
<evidence type="ECO:0000256" key="7">
    <source>
        <dbReference type="ARBA" id="ARBA00022840"/>
    </source>
</evidence>
<feature type="domain" description="ABC transporter" evidence="10">
    <location>
        <begin position="62"/>
        <end position="305"/>
    </location>
</feature>
<dbReference type="SMART" id="SM00382">
    <property type="entry name" value="AAA"/>
    <property type="match status" value="1"/>
</dbReference>
<keyword evidence="8" id="KW-1278">Translocase</keyword>
<dbReference type="InterPro" id="IPR050388">
    <property type="entry name" value="ABC_Ni/Peptide_Import"/>
</dbReference>
<dbReference type="GO" id="GO:0016887">
    <property type="term" value="F:ATP hydrolysis activity"/>
    <property type="evidence" value="ECO:0007669"/>
    <property type="project" value="InterPro"/>
</dbReference>
<dbReference type="InterPro" id="IPR003593">
    <property type="entry name" value="AAA+_ATPase"/>
</dbReference>
<keyword evidence="11" id="KW-0378">Hydrolase</keyword>
<dbReference type="PROSITE" id="PS00211">
    <property type="entry name" value="ABC_TRANSPORTER_1"/>
    <property type="match status" value="1"/>
</dbReference>
<evidence type="ECO:0000256" key="6">
    <source>
        <dbReference type="ARBA" id="ARBA00022741"/>
    </source>
</evidence>
<keyword evidence="5" id="KW-0997">Cell inner membrane</keyword>
<dbReference type="AlphaFoldDB" id="A0A087E6S0"/>
<gene>
    <name evidence="11" type="ORF">THER5_0931</name>
</gene>
<organism evidence="11 12">
    <name type="scientific">Bifidobacterium thermacidophilum subsp. thermacidophilum</name>
    <dbReference type="NCBI Taxonomy" id="79262"/>
    <lineage>
        <taxon>Bacteria</taxon>
        <taxon>Bacillati</taxon>
        <taxon>Actinomycetota</taxon>
        <taxon>Actinomycetes</taxon>
        <taxon>Bifidobacteriales</taxon>
        <taxon>Bifidobacteriaceae</taxon>
        <taxon>Bifidobacterium</taxon>
    </lineage>
</organism>
<dbReference type="InterPro" id="IPR017871">
    <property type="entry name" value="ABC_transporter-like_CS"/>
</dbReference>
<comment type="similarity">
    <text evidence="2">Belongs to the ABC transporter superfamily.</text>
</comment>
<evidence type="ECO:0000256" key="3">
    <source>
        <dbReference type="ARBA" id="ARBA00022448"/>
    </source>
</evidence>
<dbReference type="GO" id="GO:0005524">
    <property type="term" value="F:ATP binding"/>
    <property type="evidence" value="ECO:0007669"/>
    <property type="project" value="UniProtKB-KW"/>
</dbReference>